<accession>A0A3B0ZBI5</accession>
<name>A0A3B0ZBI5_9ZZZZ</name>
<protein>
    <submittedName>
        <fullName evidence="1">Uncharacterized protein</fullName>
    </submittedName>
</protein>
<organism evidence="1">
    <name type="scientific">hydrothermal vent metagenome</name>
    <dbReference type="NCBI Taxonomy" id="652676"/>
    <lineage>
        <taxon>unclassified sequences</taxon>
        <taxon>metagenomes</taxon>
        <taxon>ecological metagenomes</taxon>
    </lineage>
</organism>
<proteinExistence type="predicted"/>
<gene>
    <name evidence="1" type="ORF">MNBD_GAMMA18-1246</name>
</gene>
<dbReference type="EMBL" id="UOFP01000100">
    <property type="protein sequence ID" value="VAW85583.1"/>
    <property type="molecule type" value="Genomic_DNA"/>
</dbReference>
<sequence length="515" mass="55216">MISKQYNLLFLLLAFVFMPVVGFSSELTPRVGDYRFTYDNLQLPGNESMGLLGGSYLLRKGQWYGGLGTYSAVAGKRGGFYTIGLEFGRLFPLNASWRLNLNGFVGGGGGGSAPQGGGLMLRESLAIEYLSGHNSYSLGVSGVQFPNGDISSEQVTFGFARRFESLFSPVDYELSNLDDDILLWLNNGKNIGLERYQFSAQWKQYRPSSNARMTTGQPHPDEMRLLGVKVRYFPVDSFYTGLATYGANGGGVDGFAQLGLIAGMRWSLTPAISTHLEFQLGSAGGGRVETGGGLIVATELGLNVLLNNAFSLGVEVGYITAPGGEFSATSYALSVGYQYDLLSILNSPKPLFTDSTLTRRDWRVRLLHQRYNPAAGGKFRKPGSSVADDLPVDLVGISMDLFVTPKLYLSGQAIGAYDGGAGGYAVGMFALGYQQPVTDSLSLGGEVGGGSAGGGGLAVGEGLVRHYYLTAEYQVTKQISLEMAVGRFEAFDGPLQANLLQLSLAYRFSEIVSVR</sequence>
<dbReference type="AlphaFoldDB" id="A0A3B0ZBI5"/>
<evidence type="ECO:0000313" key="1">
    <source>
        <dbReference type="EMBL" id="VAW85583.1"/>
    </source>
</evidence>
<reference evidence="1" key="1">
    <citation type="submission" date="2018-06" db="EMBL/GenBank/DDBJ databases">
        <authorList>
            <person name="Zhirakovskaya E."/>
        </authorList>
    </citation>
    <scope>NUCLEOTIDE SEQUENCE</scope>
</reference>